<dbReference type="InterPro" id="IPR050093">
    <property type="entry name" value="ABC_SmlMolc_Importer"/>
</dbReference>
<dbReference type="PROSITE" id="PS00211">
    <property type="entry name" value="ABC_TRANSPORTER_1"/>
    <property type="match status" value="1"/>
</dbReference>
<dbReference type="SUPFAM" id="SSF52540">
    <property type="entry name" value="P-loop containing nucleoside triphosphate hydrolases"/>
    <property type="match status" value="1"/>
</dbReference>
<dbReference type="FunFam" id="3.40.50.300:FF:000042">
    <property type="entry name" value="Maltose/maltodextrin ABC transporter, ATP-binding protein"/>
    <property type="match status" value="1"/>
</dbReference>
<evidence type="ECO:0000313" key="8">
    <source>
        <dbReference type="EMBL" id="SVA05695.1"/>
    </source>
</evidence>
<organism evidence="8">
    <name type="scientific">marine metagenome</name>
    <dbReference type="NCBI Taxonomy" id="408172"/>
    <lineage>
        <taxon>unclassified sequences</taxon>
        <taxon>metagenomes</taxon>
        <taxon>ecological metagenomes</taxon>
    </lineage>
</organism>
<dbReference type="GO" id="GO:0015417">
    <property type="term" value="F:ABC-type polyamine transporter activity"/>
    <property type="evidence" value="ECO:0007669"/>
    <property type="project" value="InterPro"/>
</dbReference>
<keyword evidence="4" id="KW-0067">ATP-binding</keyword>
<sequence>MARVILEKITKSFGKFRALHDVSMNFDEGAFHAILGPSGSGKTTILRIIAGFEDYDSGSIHVGNESMENVPVEKRNIGMVFQNYALFPNMTVKDNVIFGLKVRRIKGEAAEKKVKNALELVHMESMSNRKPNQLSGGQRQRVALARALVTSPKVLLLDEPFSALDKALRLEMQIELKRIQREVGITTIFVTHDQEEALTLSDRIGILNKGILVQEGDPKYVYNHPVSSFIATFLGDSNTFEASIDKGIIKIDDERIYASNLNSQIDSKIIKVSIRAEKIKIFKQNEAIEDNFENSLNGEVIQSLFAGKSLTYIVRFGRNVIKVFQQNVSDGILSEGTPVKVLWKATDTIVLKS</sequence>
<gene>
    <name evidence="8" type="ORF">METZ01_LOCUS58549</name>
</gene>
<dbReference type="GO" id="GO:0043190">
    <property type="term" value="C:ATP-binding cassette (ABC) transporter complex"/>
    <property type="evidence" value="ECO:0007669"/>
    <property type="project" value="InterPro"/>
</dbReference>
<keyword evidence="6" id="KW-0472">Membrane</keyword>
<evidence type="ECO:0000256" key="6">
    <source>
        <dbReference type="ARBA" id="ARBA00023136"/>
    </source>
</evidence>
<dbReference type="PANTHER" id="PTHR42781">
    <property type="entry name" value="SPERMIDINE/PUTRESCINE IMPORT ATP-BINDING PROTEIN POTA"/>
    <property type="match status" value="1"/>
</dbReference>
<keyword evidence="3" id="KW-0547">Nucleotide-binding</keyword>
<dbReference type="NCBIfam" id="TIGR01187">
    <property type="entry name" value="potA"/>
    <property type="match status" value="1"/>
</dbReference>
<proteinExistence type="predicted"/>
<dbReference type="InterPro" id="IPR008995">
    <property type="entry name" value="Mo/tungstate-bd_C_term_dom"/>
</dbReference>
<dbReference type="Gene3D" id="2.40.50.100">
    <property type="match status" value="1"/>
</dbReference>
<dbReference type="InterPro" id="IPR003439">
    <property type="entry name" value="ABC_transporter-like_ATP-bd"/>
</dbReference>
<dbReference type="InterPro" id="IPR017871">
    <property type="entry name" value="ABC_transporter-like_CS"/>
</dbReference>
<dbReference type="SMART" id="SM00382">
    <property type="entry name" value="AAA"/>
    <property type="match status" value="1"/>
</dbReference>
<dbReference type="EMBL" id="UINC01003367">
    <property type="protein sequence ID" value="SVA05695.1"/>
    <property type="molecule type" value="Genomic_DNA"/>
</dbReference>
<dbReference type="SUPFAM" id="SSF50331">
    <property type="entry name" value="MOP-like"/>
    <property type="match status" value="1"/>
</dbReference>
<dbReference type="AlphaFoldDB" id="A0A381SNT9"/>
<evidence type="ECO:0000256" key="5">
    <source>
        <dbReference type="ARBA" id="ARBA00022967"/>
    </source>
</evidence>
<keyword evidence="5" id="KW-1278">Translocase</keyword>
<dbReference type="InterPro" id="IPR013611">
    <property type="entry name" value="Transp-assoc_OB_typ2"/>
</dbReference>
<evidence type="ECO:0000256" key="3">
    <source>
        <dbReference type="ARBA" id="ARBA00022741"/>
    </source>
</evidence>
<dbReference type="Gene3D" id="3.40.50.300">
    <property type="entry name" value="P-loop containing nucleotide triphosphate hydrolases"/>
    <property type="match status" value="1"/>
</dbReference>
<keyword evidence="1" id="KW-0813">Transport</keyword>
<name>A0A381SNT9_9ZZZZ</name>
<feature type="domain" description="ABC transporter" evidence="7">
    <location>
        <begin position="4"/>
        <end position="234"/>
    </location>
</feature>
<dbReference type="InterPro" id="IPR005893">
    <property type="entry name" value="PotA-like"/>
</dbReference>
<dbReference type="PROSITE" id="PS50893">
    <property type="entry name" value="ABC_TRANSPORTER_2"/>
    <property type="match status" value="1"/>
</dbReference>
<evidence type="ECO:0000256" key="2">
    <source>
        <dbReference type="ARBA" id="ARBA00022475"/>
    </source>
</evidence>
<reference evidence="8" key="1">
    <citation type="submission" date="2018-05" db="EMBL/GenBank/DDBJ databases">
        <authorList>
            <person name="Lanie J.A."/>
            <person name="Ng W.-L."/>
            <person name="Kazmierczak K.M."/>
            <person name="Andrzejewski T.M."/>
            <person name="Davidsen T.M."/>
            <person name="Wayne K.J."/>
            <person name="Tettelin H."/>
            <person name="Glass J.I."/>
            <person name="Rusch D."/>
            <person name="Podicherti R."/>
            <person name="Tsui H.-C.T."/>
            <person name="Winkler M.E."/>
        </authorList>
    </citation>
    <scope>NUCLEOTIDE SEQUENCE</scope>
</reference>
<dbReference type="Pfam" id="PF08402">
    <property type="entry name" value="TOBE_2"/>
    <property type="match status" value="1"/>
</dbReference>
<evidence type="ECO:0000259" key="7">
    <source>
        <dbReference type="PROSITE" id="PS50893"/>
    </source>
</evidence>
<dbReference type="Pfam" id="PF00005">
    <property type="entry name" value="ABC_tran"/>
    <property type="match status" value="1"/>
</dbReference>
<protein>
    <recommendedName>
        <fullName evidence="7">ABC transporter domain-containing protein</fullName>
    </recommendedName>
</protein>
<accession>A0A381SNT9</accession>
<dbReference type="GO" id="GO:0005524">
    <property type="term" value="F:ATP binding"/>
    <property type="evidence" value="ECO:0007669"/>
    <property type="project" value="UniProtKB-KW"/>
</dbReference>
<dbReference type="PANTHER" id="PTHR42781:SF4">
    <property type="entry name" value="SPERMIDINE_PUTRESCINE IMPORT ATP-BINDING PROTEIN POTA"/>
    <property type="match status" value="1"/>
</dbReference>
<keyword evidence="2" id="KW-1003">Cell membrane</keyword>
<evidence type="ECO:0000256" key="1">
    <source>
        <dbReference type="ARBA" id="ARBA00022448"/>
    </source>
</evidence>
<dbReference type="InterPro" id="IPR003593">
    <property type="entry name" value="AAA+_ATPase"/>
</dbReference>
<evidence type="ECO:0000256" key="4">
    <source>
        <dbReference type="ARBA" id="ARBA00022840"/>
    </source>
</evidence>
<dbReference type="GO" id="GO:0016887">
    <property type="term" value="F:ATP hydrolysis activity"/>
    <property type="evidence" value="ECO:0007669"/>
    <property type="project" value="InterPro"/>
</dbReference>
<dbReference type="InterPro" id="IPR027417">
    <property type="entry name" value="P-loop_NTPase"/>
</dbReference>